<reference evidence="6 7" key="1">
    <citation type="journal article" date="2019" name="Int. J. Syst. Evol. Microbiol.">
        <title>The Global Catalogue of Microorganisms (GCM) 10K type strain sequencing project: providing services to taxonomists for standard genome sequencing and annotation.</title>
        <authorList>
            <consortium name="The Broad Institute Genomics Platform"/>
            <consortium name="The Broad Institute Genome Sequencing Center for Infectious Disease"/>
            <person name="Wu L."/>
            <person name="Ma J."/>
        </authorList>
    </citation>
    <scope>NUCLEOTIDE SEQUENCE [LARGE SCALE GENOMIC DNA]</scope>
    <source>
        <strain evidence="6 7">JCM 9383</strain>
    </source>
</reference>
<comment type="caution">
    <text evidence="6">The sequence shown here is derived from an EMBL/GenBank/DDBJ whole genome shotgun (WGS) entry which is preliminary data.</text>
</comment>
<feature type="domain" description="Rieske" evidence="5">
    <location>
        <begin position="13"/>
        <end position="107"/>
    </location>
</feature>
<dbReference type="Proteomes" id="UP001500979">
    <property type="component" value="Unassembled WGS sequence"/>
</dbReference>
<evidence type="ECO:0000256" key="2">
    <source>
        <dbReference type="ARBA" id="ARBA00022723"/>
    </source>
</evidence>
<keyword evidence="4" id="KW-0411">Iron-sulfur</keyword>
<evidence type="ECO:0000256" key="4">
    <source>
        <dbReference type="ARBA" id="ARBA00023014"/>
    </source>
</evidence>
<name>A0ABN3V916_9PSEU</name>
<gene>
    <name evidence="6" type="ORF">GCM10010470_17800</name>
</gene>
<dbReference type="InterPro" id="IPR017941">
    <property type="entry name" value="Rieske_2Fe-2S"/>
</dbReference>
<keyword evidence="3" id="KW-0408">Iron</keyword>
<evidence type="ECO:0000256" key="3">
    <source>
        <dbReference type="ARBA" id="ARBA00023004"/>
    </source>
</evidence>
<dbReference type="PANTHER" id="PTHR21496:SF23">
    <property type="entry name" value="3-PHENYLPROPIONATE_CINNAMIC ACID DIOXYGENASE FERREDOXIN SUBUNIT"/>
    <property type="match status" value="1"/>
</dbReference>
<proteinExistence type="predicted"/>
<dbReference type="SUPFAM" id="SSF50022">
    <property type="entry name" value="ISP domain"/>
    <property type="match status" value="1"/>
</dbReference>
<keyword evidence="7" id="KW-1185">Reference proteome</keyword>
<dbReference type="InterPro" id="IPR036922">
    <property type="entry name" value="Rieske_2Fe-2S_sf"/>
</dbReference>
<dbReference type="PROSITE" id="PS51296">
    <property type="entry name" value="RIESKE"/>
    <property type="match status" value="1"/>
</dbReference>
<sequence length="130" mass="14182">MSLTTRNKELLMIPVCRVDELPAGESIRVLADAPIAVFNADGEFYAVDDTCTHQDASLSDGFLEGCYVECPLHAAFFDLRTGMPTCLPAKRPVRTHHVMVADGVIYVHVATQHRALQDLAREQGGEEGVA</sequence>
<dbReference type="PANTHER" id="PTHR21496">
    <property type="entry name" value="FERREDOXIN-RELATED"/>
    <property type="match status" value="1"/>
</dbReference>
<accession>A0ABN3V916</accession>
<organism evidence="6 7">
    <name type="scientific">Saccharopolyspora taberi</name>
    <dbReference type="NCBI Taxonomy" id="60895"/>
    <lineage>
        <taxon>Bacteria</taxon>
        <taxon>Bacillati</taxon>
        <taxon>Actinomycetota</taxon>
        <taxon>Actinomycetes</taxon>
        <taxon>Pseudonocardiales</taxon>
        <taxon>Pseudonocardiaceae</taxon>
        <taxon>Saccharopolyspora</taxon>
    </lineage>
</organism>
<dbReference type="Gene3D" id="2.102.10.10">
    <property type="entry name" value="Rieske [2Fe-2S] iron-sulphur domain"/>
    <property type="match status" value="1"/>
</dbReference>
<dbReference type="NCBIfam" id="NF007422">
    <property type="entry name" value="PRK09965.1"/>
    <property type="match status" value="1"/>
</dbReference>
<keyword evidence="1" id="KW-0001">2Fe-2S</keyword>
<protein>
    <recommendedName>
        <fullName evidence="5">Rieske domain-containing protein</fullName>
    </recommendedName>
</protein>
<dbReference type="CDD" id="cd03528">
    <property type="entry name" value="Rieske_RO_ferredoxin"/>
    <property type="match status" value="1"/>
</dbReference>
<dbReference type="Pfam" id="PF00355">
    <property type="entry name" value="Rieske"/>
    <property type="match status" value="1"/>
</dbReference>
<keyword evidence="2" id="KW-0479">Metal-binding</keyword>
<evidence type="ECO:0000313" key="7">
    <source>
        <dbReference type="Proteomes" id="UP001500979"/>
    </source>
</evidence>
<evidence type="ECO:0000259" key="5">
    <source>
        <dbReference type="PROSITE" id="PS51296"/>
    </source>
</evidence>
<dbReference type="EMBL" id="BAAAUX010000010">
    <property type="protein sequence ID" value="GAA2784181.1"/>
    <property type="molecule type" value="Genomic_DNA"/>
</dbReference>
<evidence type="ECO:0000256" key="1">
    <source>
        <dbReference type="ARBA" id="ARBA00022714"/>
    </source>
</evidence>
<evidence type="ECO:0000313" key="6">
    <source>
        <dbReference type="EMBL" id="GAA2784181.1"/>
    </source>
</evidence>